<sequence length="65" mass="7373">MDPNQSVFFFFSGKMDEAALNFLNCNLVKLGMFVCFCFVLALCNVLMVQSSIFPVMINSSKFLFL</sequence>
<feature type="transmembrane region" description="Helical" evidence="1">
    <location>
        <begin position="30"/>
        <end position="57"/>
    </location>
</feature>
<keyword evidence="1" id="KW-0812">Transmembrane</keyword>
<evidence type="ECO:0000256" key="1">
    <source>
        <dbReference type="SAM" id="Phobius"/>
    </source>
</evidence>
<organism evidence="2">
    <name type="scientific">Manihot esculenta</name>
    <name type="common">Cassava</name>
    <name type="synonym">Jatropha manihot</name>
    <dbReference type="NCBI Taxonomy" id="3983"/>
    <lineage>
        <taxon>Eukaryota</taxon>
        <taxon>Viridiplantae</taxon>
        <taxon>Streptophyta</taxon>
        <taxon>Embryophyta</taxon>
        <taxon>Tracheophyta</taxon>
        <taxon>Spermatophyta</taxon>
        <taxon>Magnoliopsida</taxon>
        <taxon>eudicotyledons</taxon>
        <taxon>Gunneridae</taxon>
        <taxon>Pentapetalae</taxon>
        <taxon>rosids</taxon>
        <taxon>fabids</taxon>
        <taxon>Malpighiales</taxon>
        <taxon>Euphorbiaceae</taxon>
        <taxon>Crotonoideae</taxon>
        <taxon>Manihoteae</taxon>
        <taxon>Manihot</taxon>
    </lineage>
</organism>
<dbReference type="EMBL" id="CM004403">
    <property type="protein sequence ID" value="OAY25243.1"/>
    <property type="molecule type" value="Genomic_DNA"/>
</dbReference>
<accession>A0A2C9U5Z5</accession>
<reference evidence="2" key="1">
    <citation type="submission" date="2016-02" db="EMBL/GenBank/DDBJ databases">
        <title>WGS assembly of Manihot esculenta.</title>
        <authorList>
            <person name="Bredeson J.V."/>
            <person name="Prochnik S.E."/>
            <person name="Lyons J.B."/>
            <person name="Schmutz J."/>
            <person name="Grimwood J."/>
            <person name="Vrebalov J."/>
            <person name="Bart R.S."/>
            <person name="Amuge T."/>
            <person name="Ferguson M.E."/>
            <person name="Green R."/>
            <person name="Putnam N."/>
            <person name="Stites J."/>
            <person name="Rounsley S."/>
            <person name="Rokhsar D.S."/>
        </authorList>
    </citation>
    <scope>NUCLEOTIDE SEQUENCE [LARGE SCALE GENOMIC DNA]</scope>
    <source>
        <tissue evidence="2">Leaf</tissue>
    </source>
</reference>
<proteinExistence type="predicted"/>
<keyword evidence="1" id="KW-1133">Transmembrane helix</keyword>
<evidence type="ECO:0000313" key="2">
    <source>
        <dbReference type="EMBL" id="OAY25243.1"/>
    </source>
</evidence>
<name>A0A2C9U5Z5_MANES</name>
<dbReference type="AlphaFoldDB" id="A0A2C9U5Z5"/>
<protein>
    <submittedName>
        <fullName evidence="2">Uncharacterized protein</fullName>
    </submittedName>
</protein>
<keyword evidence="1" id="KW-0472">Membrane</keyword>
<gene>
    <name evidence="2" type="ORF">MANES_17G078300</name>
</gene>